<dbReference type="InterPro" id="IPR011333">
    <property type="entry name" value="SKP1/BTB/POZ_sf"/>
</dbReference>
<reference evidence="2" key="1">
    <citation type="submission" date="2023-03" db="EMBL/GenBank/DDBJ databases">
        <title>Massive genome expansion in bonnet fungi (Mycena s.s.) driven by repeated elements and novel gene families across ecological guilds.</title>
        <authorList>
            <consortium name="Lawrence Berkeley National Laboratory"/>
            <person name="Harder C.B."/>
            <person name="Miyauchi S."/>
            <person name="Viragh M."/>
            <person name="Kuo A."/>
            <person name="Thoen E."/>
            <person name="Andreopoulos B."/>
            <person name="Lu D."/>
            <person name="Skrede I."/>
            <person name="Drula E."/>
            <person name="Henrissat B."/>
            <person name="Morin E."/>
            <person name="Kohler A."/>
            <person name="Barry K."/>
            <person name="LaButti K."/>
            <person name="Morin E."/>
            <person name="Salamov A."/>
            <person name="Lipzen A."/>
            <person name="Mereny Z."/>
            <person name="Hegedus B."/>
            <person name="Baldrian P."/>
            <person name="Stursova M."/>
            <person name="Weitz H."/>
            <person name="Taylor A."/>
            <person name="Grigoriev I.V."/>
            <person name="Nagy L.G."/>
            <person name="Martin F."/>
            <person name="Kauserud H."/>
        </authorList>
    </citation>
    <scope>NUCLEOTIDE SEQUENCE</scope>
    <source>
        <strain evidence="2">9144</strain>
    </source>
</reference>
<evidence type="ECO:0000313" key="3">
    <source>
        <dbReference type="Proteomes" id="UP001219525"/>
    </source>
</evidence>
<gene>
    <name evidence="2" type="ORF">GGX14DRAFT_567807</name>
</gene>
<proteinExistence type="predicted"/>
<organism evidence="2 3">
    <name type="scientific">Mycena pura</name>
    <dbReference type="NCBI Taxonomy" id="153505"/>
    <lineage>
        <taxon>Eukaryota</taxon>
        <taxon>Fungi</taxon>
        <taxon>Dikarya</taxon>
        <taxon>Basidiomycota</taxon>
        <taxon>Agaricomycotina</taxon>
        <taxon>Agaricomycetes</taxon>
        <taxon>Agaricomycetidae</taxon>
        <taxon>Agaricales</taxon>
        <taxon>Marasmiineae</taxon>
        <taxon>Mycenaceae</taxon>
        <taxon>Mycena</taxon>
    </lineage>
</organism>
<dbReference type="PROSITE" id="PS50097">
    <property type="entry name" value="BTB"/>
    <property type="match status" value="1"/>
</dbReference>
<name>A0AAD6YFL8_9AGAR</name>
<dbReference type="Proteomes" id="UP001219525">
    <property type="component" value="Unassembled WGS sequence"/>
</dbReference>
<dbReference type="Gene3D" id="3.30.710.10">
    <property type="entry name" value="Potassium Channel Kv1.1, Chain A"/>
    <property type="match status" value="1"/>
</dbReference>
<evidence type="ECO:0000313" key="2">
    <source>
        <dbReference type="EMBL" id="KAJ7207254.1"/>
    </source>
</evidence>
<protein>
    <recommendedName>
        <fullName evidence="1">BTB domain-containing protein</fullName>
    </recommendedName>
</protein>
<accession>A0AAD6YFL8</accession>
<dbReference type="SUPFAM" id="SSF54695">
    <property type="entry name" value="POZ domain"/>
    <property type="match status" value="1"/>
</dbReference>
<feature type="domain" description="BTB" evidence="1">
    <location>
        <begin position="34"/>
        <end position="100"/>
    </location>
</feature>
<sequence length="318" mass="35349">MSNETTPTLDAAPIKDAPAPFSGVVDSDNDTHPADFILRSGDGVDFHVRKDMLQILSDFFQGMFSMPKGNDPDEIRRDEKIVLLLPESAKILYALLWIAYPRQTWSRNPLNESDIDGIADVHAAANKYQFTVTERLVKEMLEGPVLLDAHPHRLFAIARLRGLSGLAQKAALHTLRSPVSVYPLAFPEMDLLPWSTGRKLYDFHRQCGEAASQQVKKAALTRSLGSAEVKLYLTTNDETGNLFIWWTSCSLNFDPQDVHGANLSTAQVEAIKIGPTERALINGCNACSNHADNDLVNFARQLAKDIEASNIDLFERLF</sequence>
<dbReference type="AlphaFoldDB" id="A0AAD6YFL8"/>
<comment type="caution">
    <text evidence="2">The sequence shown here is derived from an EMBL/GenBank/DDBJ whole genome shotgun (WGS) entry which is preliminary data.</text>
</comment>
<dbReference type="InterPro" id="IPR000210">
    <property type="entry name" value="BTB/POZ_dom"/>
</dbReference>
<dbReference type="EMBL" id="JARJCW010000037">
    <property type="protein sequence ID" value="KAJ7207254.1"/>
    <property type="molecule type" value="Genomic_DNA"/>
</dbReference>
<evidence type="ECO:0000259" key="1">
    <source>
        <dbReference type="PROSITE" id="PS50097"/>
    </source>
</evidence>
<dbReference type="Pfam" id="PF00651">
    <property type="entry name" value="BTB"/>
    <property type="match status" value="1"/>
</dbReference>
<keyword evidence="3" id="KW-1185">Reference proteome</keyword>